<protein>
    <submittedName>
        <fullName evidence="6">Molybdate ABC transporter substrate-binding protein</fullName>
    </submittedName>
</protein>
<proteinExistence type="inferred from homology"/>
<organism evidence="6 7">
    <name type="scientific">Heliomicrobium undosum</name>
    <dbReference type="NCBI Taxonomy" id="121734"/>
    <lineage>
        <taxon>Bacteria</taxon>
        <taxon>Bacillati</taxon>
        <taxon>Bacillota</taxon>
        <taxon>Clostridia</taxon>
        <taxon>Eubacteriales</taxon>
        <taxon>Heliobacteriaceae</taxon>
        <taxon>Heliomicrobium</taxon>
    </lineage>
</organism>
<feature type="binding site" evidence="5">
    <location>
        <position position="189"/>
    </location>
    <ligand>
        <name>molybdate</name>
        <dbReference type="ChEBI" id="CHEBI:36264"/>
    </ligand>
</feature>
<comment type="similarity">
    <text evidence="1">Belongs to the bacterial solute-binding protein ModA family.</text>
</comment>
<feature type="binding site" evidence="5">
    <location>
        <position position="54"/>
    </location>
    <ligand>
        <name>molybdate</name>
        <dbReference type="ChEBI" id="CHEBI:36264"/>
    </ligand>
</feature>
<dbReference type="InterPro" id="IPR050682">
    <property type="entry name" value="ModA/WtpA"/>
</dbReference>
<dbReference type="Pfam" id="PF13531">
    <property type="entry name" value="SBP_bac_11"/>
    <property type="match status" value="1"/>
</dbReference>
<dbReference type="OrthoDB" id="9785015at2"/>
<keyword evidence="2 5" id="KW-0500">Molybdenum</keyword>
<dbReference type="CDD" id="cd13537">
    <property type="entry name" value="PBP2_YvgL_like"/>
    <property type="match status" value="1"/>
</dbReference>
<dbReference type="PANTHER" id="PTHR30632">
    <property type="entry name" value="MOLYBDATE-BINDING PERIPLASMIC PROTEIN"/>
    <property type="match status" value="1"/>
</dbReference>
<accession>A0A845L3U1</accession>
<comment type="caution">
    <text evidence="6">The sequence shown here is derived from an EMBL/GenBank/DDBJ whole genome shotgun (WGS) entry which is preliminary data.</text>
</comment>
<dbReference type="EMBL" id="WXEY01000007">
    <property type="protein sequence ID" value="MZP29809.1"/>
    <property type="molecule type" value="Genomic_DNA"/>
</dbReference>
<evidence type="ECO:0000313" key="7">
    <source>
        <dbReference type="Proteomes" id="UP000463470"/>
    </source>
</evidence>
<feature type="binding site" evidence="5">
    <location>
        <position position="207"/>
    </location>
    <ligand>
        <name>molybdate</name>
        <dbReference type="ChEBI" id="CHEBI:36264"/>
    </ligand>
</feature>
<dbReference type="GO" id="GO:0030973">
    <property type="term" value="F:molybdate ion binding"/>
    <property type="evidence" value="ECO:0007669"/>
    <property type="project" value="UniProtKB-ARBA"/>
</dbReference>
<dbReference type="FunFam" id="3.40.190.10:FF:000035">
    <property type="entry name" value="Molybdate ABC transporter substrate-binding protein"/>
    <property type="match status" value="1"/>
</dbReference>
<dbReference type="NCBIfam" id="TIGR01256">
    <property type="entry name" value="modA"/>
    <property type="match status" value="1"/>
</dbReference>
<evidence type="ECO:0000256" key="3">
    <source>
        <dbReference type="ARBA" id="ARBA00022723"/>
    </source>
</evidence>
<dbReference type="InterPro" id="IPR005950">
    <property type="entry name" value="ModA"/>
</dbReference>
<dbReference type="Gene3D" id="3.40.190.10">
    <property type="entry name" value="Periplasmic binding protein-like II"/>
    <property type="match status" value="2"/>
</dbReference>
<dbReference type="GO" id="GO:0015689">
    <property type="term" value="P:molybdate ion transport"/>
    <property type="evidence" value="ECO:0007669"/>
    <property type="project" value="InterPro"/>
</dbReference>
<evidence type="ECO:0000256" key="1">
    <source>
        <dbReference type="ARBA" id="ARBA00009175"/>
    </source>
</evidence>
<name>A0A845L3U1_9FIRM</name>
<sequence>MKAKEALDLKHGKWLSRLSLLLFLTATLLSGCGSPPPAKETAAPVNLTVSAAASLKDALTEVKDLYAKEKANTAITYNFGASGSLQQQIEQGAPADIFISAAPKQMDDLQAKNLIDTATRKNLLENKVVLVTPKDSSITGFSDLAGDKVKKLAIGEPKSVPAGKYAQEVLTKLNLADAVQDKMVFAKDVRQVLTYVETGNTEAGVVYETDAKISDKVKIVTRAPEGSHSPVLYPGAVLKESKNAKAAGEFLTYLQGPAAKVVFEKYGFTVVGQ</sequence>
<dbReference type="PIRSF" id="PIRSF004846">
    <property type="entry name" value="ModA"/>
    <property type="match status" value="1"/>
</dbReference>
<dbReference type="GO" id="GO:0046872">
    <property type="term" value="F:metal ion binding"/>
    <property type="evidence" value="ECO:0007669"/>
    <property type="project" value="UniProtKB-KW"/>
</dbReference>
<feature type="binding site" evidence="5">
    <location>
        <position position="82"/>
    </location>
    <ligand>
        <name>molybdate</name>
        <dbReference type="ChEBI" id="CHEBI:36264"/>
    </ligand>
</feature>
<evidence type="ECO:0000256" key="2">
    <source>
        <dbReference type="ARBA" id="ARBA00022505"/>
    </source>
</evidence>
<dbReference type="InterPro" id="IPR041879">
    <property type="entry name" value="YvgL-like_PBP2"/>
</dbReference>
<keyword evidence="4" id="KW-0732">Signal</keyword>
<gene>
    <name evidence="6" type="primary">modA</name>
    <name evidence="6" type="ORF">GTO91_08830</name>
</gene>
<reference evidence="6 7" key="1">
    <citation type="submission" date="2020-01" db="EMBL/GenBank/DDBJ databases">
        <title>Whole-genome sequence of Heliobacterium undosum DSM 13378.</title>
        <authorList>
            <person name="Kyndt J.A."/>
            <person name="Meyer T.E."/>
        </authorList>
    </citation>
    <scope>NUCLEOTIDE SEQUENCE [LARGE SCALE GENOMIC DNA]</scope>
    <source>
        <strain evidence="6 7">DSM 13378</strain>
    </source>
</reference>
<keyword evidence="3 5" id="KW-0479">Metal-binding</keyword>
<dbReference type="SUPFAM" id="SSF53850">
    <property type="entry name" value="Periplasmic binding protein-like II"/>
    <property type="match status" value="1"/>
</dbReference>
<dbReference type="Proteomes" id="UP000463470">
    <property type="component" value="Unassembled WGS sequence"/>
</dbReference>
<dbReference type="PANTHER" id="PTHR30632:SF0">
    <property type="entry name" value="SULFATE-BINDING PROTEIN"/>
    <property type="match status" value="1"/>
</dbReference>
<evidence type="ECO:0000313" key="6">
    <source>
        <dbReference type="EMBL" id="MZP29809.1"/>
    </source>
</evidence>
<dbReference type="GO" id="GO:1901359">
    <property type="term" value="F:tungstate binding"/>
    <property type="evidence" value="ECO:0007669"/>
    <property type="project" value="UniProtKB-ARBA"/>
</dbReference>
<dbReference type="PROSITE" id="PS51257">
    <property type="entry name" value="PROKAR_LIPOPROTEIN"/>
    <property type="match status" value="1"/>
</dbReference>
<evidence type="ECO:0000256" key="5">
    <source>
        <dbReference type="PIRSR" id="PIRSR004846-1"/>
    </source>
</evidence>
<feature type="binding site" evidence="5">
    <location>
        <position position="162"/>
    </location>
    <ligand>
        <name>molybdate</name>
        <dbReference type="ChEBI" id="CHEBI:36264"/>
    </ligand>
</feature>
<evidence type="ECO:0000256" key="4">
    <source>
        <dbReference type="ARBA" id="ARBA00022729"/>
    </source>
</evidence>
<keyword evidence="7" id="KW-1185">Reference proteome</keyword>
<dbReference type="AlphaFoldDB" id="A0A845L3U1"/>